<keyword evidence="3 5" id="KW-1133">Transmembrane helix</keyword>
<accession>A0A4T0X2L8</accession>
<evidence type="ECO:0000256" key="2">
    <source>
        <dbReference type="ARBA" id="ARBA00022692"/>
    </source>
</evidence>
<gene>
    <name evidence="6" type="ORF">CANINC_002540</name>
</gene>
<evidence type="ECO:0000313" key="7">
    <source>
        <dbReference type="Proteomes" id="UP000307173"/>
    </source>
</evidence>
<proteinExistence type="inferred from homology"/>
<feature type="transmembrane region" description="Helical" evidence="5">
    <location>
        <begin position="326"/>
        <end position="347"/>
    </location>
</feature>
<dbReference type="PROSITE" id="PS50895">
    <property type="entry name" value="SURF1"/>
    <property type="match status" value="1"/>
</dbReference>
<reference evidence="6 7" key="1">
    <citation type="journal article" date="2019" name="Front. Genet.">
        <title>Whole-Genome Sequencing of the Opportunistic Yeast Pathogen Candida inconspicua Uncovers Its Hybrid Origin.</title>
        <authorList>
            <person name="Mixao V."/>
            <person name="Hansen A.P."/>
            <person name="Saus E."/>
            <person name="Boekhout T."/>
            <person name="Lass-Florl C."/>
            <person name="Gabaldon T."/>
        </authorList>
    </citation>
    <scope>NUCLEOTIDE SEQUENCE [LARGE SCALE GENOMIC DNA]</scope>
    <source>
        <strain evidence="6 7">CBS 180</strain>
    </source>
</reference>
<dbReference type="Pfam" id="PF02104">
    <property type="entry name" value="SURF1"/>
    <property type="match status" value="1"/>
</dbReference>
<keyword evidence="4 5" id="KW-0472">Membrane</keyword>
<dbReference type="PANTHER" id="PTHR23427:SF2">
    <property type="entry name" value="SURFEIT LOCUS PROTEIN 1"/>
    <property type="match status" value="1"/>
</dbReference>
<dbReference type="GO" id="GO:0005743">
    <property type="term" value="C:mitochondrial inner membrane"/>
    <property type="evidence" value="ECO:0007669"/>
    <property type="project" value="UniProtKB-SubCell"/>
</dbReference>
<dbReference type="GO" id="GO:0033617">
    <property type="term" value="P:mitochondrial respiratory chain complex IV assembly"/>
    <property type="evidence" value="ECO:0007669"/>
    <property type="project" value="TreeGrafter"/>
</dbReference>
<sequence>MKPSPSRTMPRVFRNRLNQAYGSIYKRFASVKTANVDWNPMKSNKQLSQNIEFSGTTSRKVFFGLLCLAPVITFALGTWQTKRLRWKNKLIAECEDRLTYKPIPLPKNLTEEDLPNLEYRKVLVTGHFDYSREAYVGPRLNNGDKGYTVCCPFILSNGGGEVLIDRGWVSADKVIPSTRNLQHLSCPKGEITVECVVRVPPKKGIFNFEHEKGSRLYQYLDVDAMADELHTSRVYLQQLQNYHDKPEWLAAEKLVAADADATNKSSKSWMFWKSTNSEALAPVEKNKLAKNQYDYDTAEEFDPLQFKNAGVPLGKVPKVDYTNNHLNYLVTWYSLSVASAVLLIYMFKKGKFINPTEEKLKYTKKLAS</sequence>
<dbReference type="OrthoDB" id="10040024at2759"/>
<dbReference type="InterPro" id="IPR045214">
    <property type="entry name" value="Surf1/Surf4"/>
</dbReference>
<keyword evidence="5" id="KW-0496">Mitochondrion</keyword>
<keyword evidence="5" id="KW-0999">Mitochondrion inner membrane</keyword>
<comment type="function">
    <text evidence="5">Probably involved in the biogenesis of the COX complex.</text>
</comment>
<comment type="similarity">
    <text evidence="5">Belongs to the SURF1 family.</text>
</comment>
<dbReference type="EMBL" id="SELW01000405">
    <property type="protein sequence ID" value="TID28362.1"/>
    <property type="molecule type" value="Genomic_DNA"/>
</dbReference>
<evidence type="ECO:0000256" key="5">
    <source>
        <dbReference type="RuleBase" id="RU363076"/>
    </source>
</evidence>
<evidence type="ECO:0000256" key="4">
    <source>
        <dbReference type="ARBA" id="ARBA00023136"/>
    </source>
</evidence>
<protein>
    <recommendedName>
        <fullName evidence="5">SURF1-like protein</fullName>
    </recommendedName>
</protein>
<dbReference type="CDD" id="cd06662">
    <property type="entry name" value="SURF1"/>
    <property type="match status" value="1"/>
</dbReference>
<evidence type="ECO:0000313" key="6">
    <source>
        <dbReference type="EMBL" id="TID28362.1"/>
    </source>
</evidence>
<dbReference type="InterPro" id="IPR002994">
    <property type="entry name" value="Surf1/Shy1"/>
</dbReference>
<evidence type="ECO:0000256" key="1">
    <source>
        <dbReference type="ARBA" id="ARBA00004370"/>
    </source>
</evidence>
<evidence type="ECO:0000256" key="3">
    <source>
        <dbReference type="ARBA" id="ARBA00022989"/>
    </source>
</evidence>
<keyword evidence="7" id="KW-1185">Reference proteome</keyword>
<dbReference type="STRING" id="52247.A0A4T0X2L8"/>
<organism evidence="6 7">
    <name type="scientific">Pichia inconspicua</name>
    <dbReference type="NCBI Taxonomy" id="52247"/>
    <lineage>
        <taxon>Eukaryota</taxon>
        <taxon>Fungi</taxon>
        <taxon>Dikarya</taxon>
        <taxon>Ascomycota</taxon>
        <taxon>Saccharomycotina</taxon>
        <taxon>Pichiomycetes</taxon>
        <taxon>Pichiales</taxon>
        <taxon>Pichiaceae</taxon>
        <taxon>Pichia</taxon>
    </lineage>
</organism>
<comment type="caution">
    <text evidence="6">The sequence shown here is derived from an EMBL/GenBank/DDBJ whole genome shotgun (WGS) entry which is preliminary data.</text>
</comment>
<comment type="subcellular location">
    <subcellularLocation>
        <location evidence="1">Membrane</location>
    </subcellularLocation>
    <subcellularLocation>
        <location evidence="5">Mitochondrion inner membrane</location>
        <topology evidence="5">Multi-pass membrane protein</topology>
    </subcellularLocation>
</comment>
<feature type="transmembrane region" description="Helical" evidence="5">
    <location>
        <begin position="61"/>
        <end position="79"/>
    </location>
</feature>
<dbReference type="AlphaFoldDB" id="A0A4T0X2L8"/>
<name>A0A4T0X2L8_9ASCO</name>
<keyword evidence="2 5" id="KW-0812">Transmembrane</keyword>
<dbReference type="Proteomes" id="UP000307173">
    <property type="component" value="Unassembled WGS sequence"/>
</dbReference>
<dbReference type="PANTHER" id="PTHR23427">
    <property type="entry name" value="SURFEIT LOCUS PROTEIN"/>
    <property type="match status" value="1"/>
</dbReference>